<dbReference type="Proteomes" id="UP001293718">
    <property type="component" value="Unassembled WGS sequence"/>
</dbReference>
<dbReference type="RefSeq" id="WP_322465606.1">
    <property type="nucleotide sequence ID" value="NZ_JAXOJX010000016.1"/>
</dbReference>
<evidence type="ECO:0000313" key="2">
    <source>
        <dbReference type="Proteomes" id="UP001293718"/>
    </source>
</evidence>
<proteinExistence type="predicted"/>
<gene>
    <name evidence="1" type="ORF">SM757_11760</name>
</gene>
<name>A0ABU5IDQ1_9BURK</name>
<accession>A0ABU5IDQ1</accession>
<organism evidence="1 2">
    <name type="scientific">Azohydromonas lata</name>
    <dbReference type="NCBI Taxonomy" id="45677"/>
    <lineage>
        <taxon>Bacteria</taxon>
        <taxon>Pseudomonadati</taxon>
        <taxon>Pseudomonadota</taxon>
        <taxon>Betaproteobacteria</taxon>
        <taxon>Burkholderiales</taxon>
        <taxon>Sphaerotilaceae</taxon>
        <taxon>Azohydromonas</taxon>
    </lineage>
</organism>
<dbReference type="SUPFAM" id="SSF109604">
    <property type="entry name" value="HD-domain/PDEase-like"/>
    <property type="match status" value="1"/>
</dbReference>
<reference evidence="1 2" key="1">
    <citation type="submission" date="2023-11" db="EMBL/GenBank/DDBJ databases">
        <title>Draft genome of Azohydromonas lata strain H1 (DSM1123), a polyhydroxyalkanoate producer.</title>
        <authorList>
            <person name="Traversa D."/>
            <person name="D'Addabbo P."/>
            <person name="Pazzani C."/>
            <person name="Manzari C."/>
            <person name="Chiara M."/>
            <person name="Scrascia M."/>
        </authorList>
    </citation>
    <scope>NUCLEOTIDE SEQUENCE [LARGE SCALE GENOMIC DNA]</scope>
    <source>
        <strain evidence="1 2">H1</strain>
    </source>
</reference>
<dbReference type="EMBL" id="JAXOJX010000016">
    <property type="protein sequence ID" value="MDZ5457246.1"/>
    <property type="molecule type" value="Genomic_DNA"/>
</dbReference>
<keyword evidence="2" id="KW-1185">Reference proteome</keyword>
<evidence type="ECO:0000313" key="1">
    <source>
        <dbReference type="EMBL" id="MDZ5457246.1"/>
    </source>
</evidence>
<comment type="caution">
    <text evidence="1">The sequence shown here is derived from an EMBL/GenBank/DDBJ whole genome shotgun (WGS) entry which is preliminary data.</text>
</comment>
<evidence type="ECO:0008006" key="3">
    <source>
        <dbReference type="Google" id="ProtNLM"/>
    </source>
</evidence>
<sequence>MKLVPFPQPYLETNNELPFDVFDGKGRLLLAAGQQIEPNTLTYLLRWELFADEAQSMAWRRQLMGVDVSKRRKIAEDDEDDFDEYGAVQKRLSLGREWSTLVVALDSVLREPRADPGWVRELCSVRQRVRQVAERALDASVCHLIYTGGMHANLYSCHQALRCMLIAGECARAMGWSTEMVESLENAALTMNVAMRALQDMLAQRDTGLSTGMRMQVANHPREAARLLAAAGVADAVWLSAVMLHHDAQNATTPPEQLTPAQQAAQLLRRVDIFCAKLSRRGRRAPLSGLRALREACLDADGHADEIGSALLKTMGMYPPGSFVQLAGGEQALVLSRGSRANAPRVAAFTDAQGAPVFRPRLRDTALPGYAVKSALDCTKVRERPNHEKLLALLR</sequence>
<protein>
    <recommendedName>
        <fullName evidence="3">Phosphohydrolase</fullName>
    </recommendedName>
</protein>
<dbReference type="Gene3D" id="1.10.3210.10">
    <property type="entry name" value="Hypothetical protein af1432"/>
    <property type="match status" value="1"/>
</dbReference>